<evidence type="ECO:0000313" key="4">
    <source>
        <dbReference type="Proteomes" id="UP000217758"/>
    </source>
</evidence>
<gene>
    <name evidence="3" type="ORF">SRT_15750</name>
</gene>
<dbReference type="AlphaFoldDB" id="A0A1L7LKZ8"/>
<dbReference type="EMBL" id="AP014612">
    <property type="protein sequence ID" value="BAQ24836.1"/>
    <property type="molecule type" value="Genomic_DNA"/>
</dbReference>
<organism evidence="3 4">
    <name type="scientific">Streptococcus troglodytae</name>
    <dbReference type="NCBI Taxonomy" id="1111760"/>
    <lineage>
        <taxon>Bacteria</taxon>
        <taxon>Bacillati</taxon>
        <taxon>Bacillota</taxon>
        <taxon>Bacilli</taxon>
        <taxon>Lactobacillales</taxon>
        <taxon>Streptococcaceae</taxon>
        <taxon>Streptococcus</taxon>
    </lineage>
</organism>
<keyword evidence="1" id="KW-0812">Transmembrane</keyword>
<keyword evidence="1" id="KW-0472">Membrane</keyword>
<dbReference type="InterPro" id="IPR036873">
    <property type="entry name" value="Rhodanese-like_dom_sf"/>
</dbReference>
<dbReference type="SUPFAM" id="SSF52821">
    <property type="entry name" value="Rhodanese/Cell cycle control phosphatase"/>
    <property type="match status" value="1"/>
</dbReference>
<dbReference type="RefSeq" id="WP_128833657.1">
    <property type="nucleotide sequence ID" value="NZ_AP014612.1"/>
</dbReference>
<dbReference type="Pfam" id="PF00581">
    <property type="entry name" value="Rhodanese"/>
    <property type="match status" value="1"/>
</dbReference>
<accession>A0A1L7LKZ8</accession>
<feature type="transmembrane region" description="Helical" evidence="1">
    <location>
        <begin position="6"/>
        <end position="24"/>
    </location>
</feature>
<reference evidence="3 4" key="1">
    <citation type="journal article" date="2016" name="Microbiol. Immunol.">
        <title>Complete genome sequence of Streptococcus troglodytae TKU31 isolated from the oral cavity of a chimpanzee (Pan troglodytes).</title>
        <authorList>
            <person name="Okamoto M."/>
            <person name="Naito M."/>
            <person name="Miyanohara M."/>
            <person name="Imai S."/>
            <person name="Nomura Y."/>
            <person name="Saito W."/>
            <person name="Momoi Y."/>
            <person name="Takada K."/>
            <person name="Miyabe-Nishiwaki T."/>
            <person name="Tomonaga M."/>
            <person name="Hanada N."/>
        </authorList>
    </citation>
    <scope>NUCLEOTIDE SEQUENCE [LARGE SCALE GENOMIC DNA]</scope>
    <source>
        <strain evidence="4">TKU 31</strain>
    </source>
</reference>
<dbReference type="KEGG" id="strg:SRT_15750"/>
<dbReference type="InterPro" id="IPR001763">
    <property type="entry name" value="Rhodanese-like_dom"/>
</dbReference>
<evidence type="ECO:0000256" key="1">
    <source>
        <dbReference type="SAM" id="Phobius"/>
    </source>
</evidence>
<keyword evidence="1" id="KW-1133">Transmembrane helix</keyword>
<dbReference type="PROSITE" id="PS50206">
    <property type="entry name" value="RHODANESE_3"/>
    <property type="match status" value="1"/>
</dbReference>
<dbReference type="InterPro" id="IPR050229">
    <property type="entry name" value="GlpE_sulfurtransferase"/>
</dbReference>
<keyword evidence="4" id="KW-1185">Reference proteome</keyword>
<keyword evidence="3" id="KW-0808">Transferase</keyword>
<dbReference type="Gene3D" id="3.40.250.10">
    <property type="entry name" value="Rhodanese-like domain"/>
    <property type="match status" value="1"/>
</dbReference>
<evidence type="ECO:0000313" key="3">
    <source>
        <dbReference type="EMBL" id="BAQ24836.1"/>
    </source>
</evidence>
<dbReference type="SMART" id="SM00450">
    <property type="entry name" value="RHOD"/>
    <property type="match status" value="1"/>
</dbReference>
<proteinExistence type="predicted"/>
<dbReference type="PANTHER" id="PTHR43031">
    <property type="entry name" value="FAD-DEPENDENT OXIDOREDUCTASE"/>
    <property type="match status" value="1"/>
</dbReference>
<evidence type="ECO:0000259" key="2">
    <source>
        <dbReference type="PROSITE" id="PS50206"/>
    </source>
</evidence>
<dbReference type="GO" id="GO:0016740">
    <property type="term" value="F:transferase activity"/>
    <property type="evidence" value="ECO:0007669"/>
    <property type="project" value="UniProtKB-KW"/>
</dbReference>
<name>A0A1L7LKZ8_9STRE</name>
<feature type="domain" description="Rhodanese" evidence="2">
    <location>
        <begin position="41"/>
        <end position="126"/>
    </location>
</feature>
<dbReference type="PANTHER" id="PTHR43031:SF18">
    <property type="entry name" value="RHODANESE-RELATED SULFURTRANSFERASES"/>
    <property type="match status" value="1"/>
</dbReference>
<sequence length="129" mass="15072">MSIISIISWVIIFAFVAWFIWNYFRVRRAAKYISNAEFENMMRGAQIVDLRSPNEFRRKHILGARNLPSEQFKASVSALRKDKPVLLYDNTRGQLVARAVLTLKKAGYKDLYVLKNGLDYWNGKIKEKN</sequence>
<dbReference type="Proteomes" id="UP000217758">
    <property type="component" value="Chromosome"/>
</dbReference>
<dbReference type="CDD" id="cd00158">
    <property type="entry name" value="RHOD"/>
    <property type="match status" value="1"/>
</dbReference>
<protein>
    <submittedName>
        <fullName evidence="3">Rhodanese-related sulfurtransferase</fullName>
    </submittedName>
</protein>